<proteinExistence type="predicted"/>
<dbReference type="Pfam" id="PF11823">
    <property type="entry name" value="Se_S_carrier"/>
    <property type="match status" value="1"/>
</dbReference>
<sequence>MKYTIVFHTQSGALKFDYKMRKLNIYCSLQPVPRKLSSSCGICAKLNYDENLETLIEPEIERIYEEISNNKYEMVYENE</sequence>
<dbReference type="InterPro" id="IPR021778">
    <property type="entry name" value="Se/S_carrier-like"/>
</dbReference>
<organism evidence="2 3">
    <name type="scientific">Sedimentibacter acidaminivorans</name>
    <dbReference type="NCBI Taxonomy" id="913099"/>
    <lineage>
        <taxon>Bacteria</taxon>
        <taxon>Bacillati</taxon>
        <taxon>Bacillota</taxon>
        <taxon>Tissierellia</taxon>
        <taxon>Sedimentibacter</taxon>
    </lineage>
</organism>
<dbReference type="Proteomes" id="UP001519342">
    <property type="component" value="Unassembled WGS sequence"/>
</dbReference>
<dbReference type="RefSeq" id="WP_209510114.1">
    <property type="nucleotide sequence ID" value="NZ_JAGGKS010000001.1"/>
</dbReference>
<dbReference type="EMBL" id="JAGGKS010000001">
    <property type="protein sequence ID" value="MBP1924347.1"/>
    <property type="molecule type" value="Genomic_DNA"/>
</dbReference>
<keyword evidence="3" id="KW-1185">Reference proteome</keyword>
<evidence type="ECO:0000313" key="3">
    <source>
        <dbReference type="Proteomes" id="UP001519342"/>
    </source>
</evidence>
<reference evidence="2 3" key="1">
    <citation type="submission" date="2021-03" db="EMBL/GenBank/DDBJ databases">
        <title>Genomic Encyclopedia of Type Strains, Phase IV (KMG-IV): sequencing the most valuable type-strain genomes for metagenomic binning, comparative biology and taxonomic classification.</title>
        <authorList>
            <person name="Goeker M."/>
        </authorList>
    </citation>
    <scope>NUCLEOTIDE SEQUENCE [LARGE SCALE GENOMIC DNA]</scope>
    <source>
        <strain evidence="2 3">DSM 24004</strain>
    </source>
</reference>
<gene>
    <name evidence="2" type="ORF">J2Z76_000200</name>
</gene>
<comment type="caution">
    <text evidence="2">The sequence shown here is derived from an EMBL/GenBank/DDBJ whole genome shotgun (WGS) entry which is preliminary data.</text>
</comment>
<accession>A0ABS4G9I8</accession>
<evidence type="ECO:0000259" key="1">
    <source>
        <dbReference type="Pfam" id="PF11823"/>
    </source>
</evidence>
<name>A0ABS4G9I8_9FIRM</name>
<feature type="domain" description="Putative Se/S carrier protein-like" evidence="1">
    <location>
        <begin position="2"/>
        <end position="52"/>
    </location>
</feature>
<protein>
    <recommendedName>
        <fullName evidence="1">Putative Se/S carrier protein-like domain-containing protein</fullName>
    </recommendedName>
</protein>
<evidence type="ECO:0000313" key="2">
    <source>
        <dbReference type="EMBL" id="MBP1924347.1"/>
    </source>
</evidence>